<proteinExistence type="predicted"/>
<organism evidence="2 3">
    <name type="scientific">Trichonephila inaurata madagascariensis</name>
    <dbReference type="NCBI Taxonomy" id="2747483"/>
    <lineage>
        <taxon>Eukaryota</taxon>
        <taxon>Metazoa</taxon>
        <taxon>Ecdysozoa</taxon>
        <taxon>Arthropoda</taxon>
        <taxon>Chelicerata</taxon>
        <taxon>Arachnida</taxon>
        <taxon>Araneae</taxon>
        <taxon>Araneomorphae</taxon>
        <taxon>Entelegynae</taxon>
        <taxon>Araneoidea</taxon>
        <taxon>Nephilidae</taxon>
        <taxon>Trichonephila</taxon>
        <taxon>Trichonephila inaurata</taxon>
    </lineage>
</organism>
<evidence type="ECO:0000313" key="2">
    <source>
        <dbReference type="EMBL" id="GFS45256.1"/>
    </source>
</evidence>
<protein>
    <submittedName>
        <fullName evidence="2">Uncharacterized protein</fullName>
    </submittedName>
</protein>
<comment type="caution">
    <text evidence="2">The sequence shown here is derived from an EMBL/GenBank/DDBJ whole genome shotgun (WGS) entry which is preliminary data.</text>
</comment>
<evidence type="ECO:0000313" key="3">
    <source>
        <dbReference type="Proteomes" id="UP000886998"/>
    </source>
</evidence>
<sequence>MLSYDENAIKPDKRGYTRFESCCENCVKNWFQYCLPDDDQIDESSSINENRESSPQIPPIAIHQLSNIETGKDLTRSKIPRVAFPSSSQMQASNSKSGMGDGMADEIDCESMKTNIARFTSNNESFIDTSYNNPKSNNTLTTNKDYAETIRNGNKNRNCIITIPEKIVGNQLISVPLNDLRPKVNQKLNDKDSGNTRFMKEKATQYQQIQNIENFIDERILMLLKNTSPENRGKKTSKCTTGRSNDSMTSLFKYDKMQYVSEWIQETNGGTNFGESMSNERQTTERGIRNQCSFRRYGRQHGLNEGMNFNANSPVRDRFGYDRHLKRKGIIADHSQKFLYSPVRDRFGNDRHLKRKCIIADHSQRFLCSPITGKEHCRDKKPTVLGIAPNRLLFDAADFGYIIGEIGSKLIENKNIDYNEPGKKQITNNISVVSSIKFRERKNVDPKKNQDAILRDKTVTMKSPQV</sequence>
<evidence type="ECO:0000256" key="1">
    <source>
        <dbReference type="SAM" id="MobiDB-lite"/>
    </source>
</evidence>
<keyword evidence="3" id="KW-1185">Reference proteome</keyword>
<feature type="region of interest" description="Disordered" evidence="1">
    <location>
        <begin position="84"/>
        <end position="103"/>
    </location>
</feature>
<dbReference type="Proteomes" id="UP000886998">
    <property type="component" value="Unassembled WGS sequence"/>
</dbReference>
<dbReference type="OrthoDB" id="10392713at2759"/>
<feature type="compositionally biased region" description="Low complexity" evidence="1">
    <location>
        <begin position="86"/>
        <end position="97"/>
    </location>
</feature>
<reference evidence="2" key="1">
    <citation type="submission" date="2020-08" db="EMBL/GenBank/DDBJ databases">
        <title>Multicomponent nature underlies the extraordinary mechanical properties of spider dragline silk.</title>
        <authorList>
            <person name="Kono N."/>
            <person name="Nakamura H."/>
            <person name="Mori M."/>
            <person name="Yoshida Y."/>
            <person name="Ohtoshi R."/>
            <person name="Malay A.D."/>
            <person name="Moran D.A.P."/>
            <person name="Tomita M."/>
            <person name="Numata K."/>
            <person name="Arakawa K."/>
        </authorList>
    </citation>
    <scope>NUCLEOTIDE SEQUENCE</scope>
</reference>
<accession>A0A8X6IGS6</accession>
<dbReference type="AlphaFoldDB" id="A0A8X6IGS6"/>
<dbReference type="EMBL" id="BMAV01025854">
    <property type="protein sequence ID" value="GFS45256.1"/>
    <property type="molecule type" value="Genomic_DNA"/>
</dbReference>
<gene>
    <name evidence="2" type="ORF">TNIN_78911</name>
</gene>
<name>A0A8X6IGS6_9ARAC</name>